<gene>
    <name evidence="1" type="ORF">OSO01_28480</name>
</gene>
<comment type="caution">
    <text evidence="1">The sequence shown here is derived from an EMBL/GenBank/DDBJ whole genome shotgun (WGS) entry which is preliminary data.</text>
</comment>
<dbReference type="AlphaFoldDB" id="A0A511ZL29"/>
<dbReference type="EMBL" id="BJYM01000011">
    <property type="protein sequence ID" value="GEN88109.1"/>
    <property type="molecule type" value="Genomic_DNA"/>
</dbReference>
<accession>A0A511ZL29</accession>
<dbReference type="Proteomes" id="UP000321558">
    <property type="component" value="Unassembled WGS sequence"/>
</dbReference>
<evidence type="ECO:0000313" key="1">
    <source>
        <dbReference type="EMBL" id="GEN88109.1"/>
    </source>
</evidence>
<name>A0A511ZL29_9BACI</name>
<dbReference type="STRING" id="582851.GCA_900162665_00218"/>
<evidence type="ECO:0000313" key="2">
    <source>
        <dbReference type="Proteomes" id="UP000321558"/>
    </source>
</evidence>
<proteinExistence type="predicted"/>
<sequence>MTVGSQVKTCYATLKSIEAGLDLLHASTTEQDLKTTIDETSQLIKIARQDIHQQIIHIDKQEPQYKS</sequence>
<protein>
    <recommendedName>
        <fullName evidence="3">DUF1657 domain-containing protein</fullName>
    </recommendedName>
</protein>
<evidence type="ECO:0008006" key="3">
    <source>
        <dbReference type="Google" id="ProtNLM"/>
    </source>
</evidence>
<keyword evidence="2" id="KW-1185">Reference proteome</keyword>
<dbReference type="RefSeq" id="WP_147211046.1">
    <property type="nucleotide sequence ID" value="NZ_BJYM01000011.1"/>
</dbReference>
<dbReference type="OrthoDB" id="1684731at2"/>
<reference evidence="1 2" key="1">
    <citation type="submission" date="2019-07" db="EMBL/GenBank/DDBJ databases">
        <title>Whole genome shotgun sequence of Oceanobacillus sojae NBRC 105379.</title>
        <authorList>
            <person name="Hosoyama A."/>
            <person name="Uohara A."/>
            <person name="Ohji S."/>
            <person name="Ichikawa N."/>
        </authorList>
    </citation>
    <scope>NUCLEOTIDE SEQUENCE [LARGE SCALE GENOMIC DNA]</scope>
    <source>
        <strain evidence="1 2">NBRC 105379</strain>
    </source>
</reference>
<organism evidence="1 2">
    <name type="scientific">Oceanobacillus sojae</name>
    <dbReference type="NCBI Taxonomy" id="582851"/>
    <lineage>
        <taxon>Bacteria</taxon>
        <taxon>Bacillati</taxon>
        <taxon>Bacillota</taxon>
        <taxon>Bacilli</taxon>
        <taxon>Bacillales</taxon>
        <taxon>Bacillaceae</taxon>
        <taxon>Oceanobacillus</taxon>
    </lineage>
</organism>